<gene>
    <name evidence="3" type="ORF">GGR47_002079</name>
</gene>
<dbReference type="InterPro" id="IPR035093">
    <property type="entry name" value="RelE/ParE_toxin_dom_sf"/>
</dbReference>
<evidence type="ECO:0000256" key="1">
    <source>
        <dbReference type="ARBA" id="ARBA00006226"/>
    </source>
</evidence>
<dbReference type="AlphaFoldDB" id="A0AAW3TSD5"/>
<keyword evidence="4" id="KW-1185">Reference proteome</keyword>
<dbReference type="Pfam" id="PF05016">
    <property type="entry name" value="ParE_toxin"/>
    <property type="match status" value="1"/>
</dbReference>
<comment type="caution">
    <text evidence="3">The sequence shown here is derived from an EMBL/GenBank/DDBJ whole genome shotgun (WGS) entry which is preliminary data.</text>
</comment>
<dbReference type="RefSeq" id="WP_147036225.1">
    <property type="nucleotide sequence ID" value="NZ_JACIDB010000003.1"/>
</dbReference>
<comment type="similarity">
    <text evidence="1">Belongs to the RelE toxin family.</text>
</comment>
<protein>
    <submittedName>
        <fullName evidence="3">Addiction module RelE/StbE family toxin</fullName>
    </submittedName>
</protein>
<evidence type="ECO:0000313" key="4">
    <source>
        <dbReference type="Proteomes" id="UP000528945"/>
    </source>
</evidence>
<sequence>MRVNFTPQAQDDLQAIRDWIAEDDRAAADRVVSRIAQTAMMFGQFPFLGRVGQVDGTREFSVVGLPYLIVYAIASESEIDVLTVLHTRRRYPPLA</sequence>
<dbReference type="PANTHER" id="PTHR33755">
    <property type="entry name" value="TOXIN PARE1-RELATED"/>
    <property type="match status" value="1"/>
</dbReference>
<organism evidence="3 4">
    <name type="scientific">Sphingomonas aquatilis</name>
    <dbReference type="NCBI Taxonomy" id="93063"/>
    <lineage>
        <taxon>Bacteria</taxon>
        <taxon>Pseudomonadati</taxon>
        <taxon>Pseudomonadota</taxon>
        <taxon>Alphaproteobacteria</taxon>
        <taxon>Sphingomonadales</taxon>
        <taxon>Sphingomonadaceae</taxon>
        <taxon>Sphingomonas</taxon>
    </lineage>
</organism>
<proteinExistence type="inferred from homology"/>
<evidence type="ECO:0000256" key="2">
    <source>
        <dbReference type="ARBA" id="ARBA00022649"/>
    </source>
</evidence>
<dbReference type="Proteomes" id="UP000528945">
    <property type="component" value="Unassembled WGS sequence"/>
</dbReference>
<dbReference type="NCBIfam" id="TIGR02385">
    <property type="entry name" value="RelE_StbE"/>
    <property type="match status" value="1"/>
</dbReference>
<reference evidence="3 4" key="1">
    <citation type="submission" date="2020-08" db="EMBL/GenBank/DDBJ databases">
        <title>Genomic Encyclopedia of Type Strains, Phase IV (KMG-IV): sequencing the most valuable type-strain genomes for metagenomic binning, comparative biology and taxonomic classification.</title>
        <authorList>
            <person name="Goeker M."/>
        </authorList>
    </citation>
    <scope>NUCLEOTIDE SEQUENCE [LARGE SCALE GENOMIC DNA]</scope>
    <source>
        <strain evidence="3 4">DSM 15581</strain>
    </source>
</reference>
<dbReference type="Gene3D" id="3.30.2310.20">
    <property type="entry name" value="RelE-like"/>
    <property type="match status" value="1"/>
</dbReference>
<dbReference type="EMBL" id="JACIDB010000003">
    <property type="protein sequence ID" value="MBB3875838.1"/>
    <property type="molecule type" value="Genomic_DNA"/>
</dbReference>
<name>A0AAW3TSD5_9SPHN</name>
<dbReference type="InterPro" id="IPR051803">
    <property type="entry name" value="TA_system_RelE-like_toxin"/>
</dbReference>
<keyword evidence="2" id="KW-1277">Toxin-antitoxin system</keyword>
<evidence type="ECO:0000313" key="3">
    <source>
        <dbReference type="EMBL" id="MBB3875838.1"/>
    </source>
</evidence>
<accession>A0AAW3TSD5</accession>
<dbReference type="InterPro" id="IPR007712">
    <property type="entry name" value="RelE/ParE_toxin"/>
</dbReference>
<dbReference type="PANTHER" id="PTHR33755:SF6">
    <property type="entry name" value="PLASMID STABILIZATION SYSTEM PROTEIN"/>
    <property type="match status" value="1"/>
</dbReference>